<dbReference type="EMBL" id="CP002271">
    <property type="protein sequence ID" value="ADO76083.1"/>
    <property type="molecule type" value="Genomic_DNA"/>
</dbReference>
<dbReference type="STRING" id="378806.STAUR_8329"/>
<proteinExistence type="predicted"/>
<accession>E3FXV4</accession>
<organism evidence="2 3">
    <name type="scientific">Stigmatella aurantiaca (strain DW4/3-1)</name>
    <dbReference type="NCBI Taxonomy" id="378806"/>
    <lineage>
        <taxon>Bacteria</taxon>
        <taxon>Pseudomonadati</taxon>
        <taxon>Myxococcota</taxon>
        <taxon>Myxococcia</taxon>
        <taxon>Myxococcales</taxon>
        <taxon>Cystobacterineae</taxon>
        <taxon>Archangiaceae</taxon>
        <taxon>Stigmatella</taxon>
    </lineage>
</organism>
<sequence length="81" mass="8525">MWCAPSHRLPEHEDATERLSEANRPILSACPTGLRQRPPTGGSPPEAPSFDSRTPLGDGAGRVGRVPLACEGALLPADRVA</sequence>
<dbReference type="eggNOG" id="COG2186">
    <property type="taxonomic scope" value="Bacteria"/>
</dbReference>
<dbReference type="Proteomes" id="UP000001351">
    <property type="component" value="Chromosome"/>
</dbReference>
<evidence type="ECO:0000256" key="1">
    <source>
        <dbReference type="SAM" id="MobiDB-lite"/>
    </source>
</evidence>
<dbReference type="HOGENOM" id="CLU_2572209_0_0_7"/>
<name>E3FXV4_STIAD</name>
<reference evidence="2 3" key="1">
    <citation type="journal article" date="2011" name="Mol. Biol. Evol.">
        <title>Comparative genomic analysis of fruiting body formation in Myxococcales.</title>
        <authorList>
            <person name="Huntley S."/>
            <person name="Hamann N."/>
            <person name="Wegener-Feldbrugge S."/>
            <person name="Treuner-Lange A."/>
            <person name="Kube M."/>
            <person name="Reinhardt R."/>
            <person name="Klages S."/>
            <person name="Muller R."/>
            <person name="Ronning C.M."/>
            <person name="Nierman W.C."/>
            <person name="Sogaard-Andersen L."/>
        </authorList>
    </citation>
    <scope>NUCLEOTIDE SEQUENCE [LARGE SCALE GENOMIC DNA]</scope>
    <source>
        <strain evidence="2 3">DW4/3-1</strain>
    </source>
</reference>
<feature type="region of interest" description="Disordered" evidence="1">
    <location>
        <begin position="1"/>
        <end position="63"/>
    </location>
</feature>
<evidence type="ECO:0000313" key="3">
    <source>
        <dbReference type="Proteomes" id="UP000001351"/>
    </source>
</evidence>
<protein>
    <submittedName>
        <fullName evidence="2">Conserved uncharacterized protein</fullName>
    </submittedName>
</protein>
<dbReference type="KEGG" id="sur:STAUR_8329"/>
<feature type="compositionally biased region" description="Basic and acidic residues" evidence="1">
    <location>
        <begin position="8"/>
        <end position="21"/>
    </location>
</feature>
<evidence type="ECO:0000313" key="2">
    <source>
        <dbReference type="EMBL" id="ADO76083.1"/>
    </source>
</evidence>
<dbReference type="AlphaFoldDB" id="E3FXV4"/>
<keyword evidence="3" id="KW-1185">Reference proteome</keyword>
<gene>
    <name evidence="2" type="ordered locus">STAUR_8329</name>
</gene>